<dbReference type="InterPro" id="IPR014748">
    <property type="entry name" value="Enoyl-CoA_hydra_C"/>
</dbReference>
<dbReference type="PANTHER" id="PTHR11941">
    <property type="entry name" value="ENOYL-COA HYDRATASE-RELATED"/>
    <property type="match status" value="1"/>
</dbReference>
<gene>
    <name evidence="3" type="ORF">SAMN05443529_102302</name>
</gene>
<evidence type="ECO:0000313" key="4">
    <source>
        <dbReference type="Proteomes" id="UP000198656"/>
    </source>
</evidence>
<keyword evidence="4" id="KW-1185">Reference proteome</keyword>
<dbReference type="EMBL" id="FNCP01000002">
    <property type="protein sequence ID" value="SDG36974.1"/>
    <property type="molecule type" value="Genomic_DNA"/>
</dbReference>
<sequence>MEWKTVKLDIMETGVAILTLNRPETMNSVNDQLCSDVQAACKEAADNELIRVLIITGAGKGWSSGGDITKLASMKDPISAKETYDGSGALVTAIYELKKPVIAALNGVVAGASVAACMACDLIIASDQARMGFTFMQIAFCPDSGASHFLFQKVGYHKALELLWYGKIINAEEAEKLGLINKVVPQEECLPEAIRWAERLALQPLMAVGLDKKLMREAARNDYYQQAELEALYQVLTWSSEDFREGCTAFAEKRKPVFKNR</sequence>
<dbReference type="OrthoDB" id="9775794at2"/>
<evidence type="ECO:0000313" key="3">
    <source>
        <dbReference type="EMBL" id="SDG36974.1"/>
    </source>
</evidence>
<keyword evidence="3" id="KW-0413">Isomerase</keyword>
<dbReference type="InterPro" id="IPR001753">
    <property type="entry name" value="Enoyl-CoA_hydra/iso"/>
</dbReference>
<dbReference type="Gene3D" id="1.10.12.10">
    <property type="entry name" value="Lyase 2-enoyl-coa Hydratase, Chain A, domain 2"/>
    <property type="match status" value="1"/>
</dbReference>
<keyword evidence="2" id="KW-0456">Lyase</keyword>
<evidence type="ECO:0000256" key="1">
    <source>
        <dbReference type="ARBA" id="ARBA00005254"/>
    </source>
</evidence>
<accession>A0A1G7TPR7</accession>
<dbReference type="GO" id="GO:0016829">
    <property type="term" value="F:lyase activity"/>
    <property type="evidence" value="ECO:0007669"/>
    <property type="project" value="UniProtKB-KW"/>
</dbReference>
<organism evidence="3 4">
    <name type="scientific">Desulfosporosinus hippei DSM 8344</name>
    <dbReference type="NCBI Taxonomy" id="1121419"/>
    <lineage>
        <taxon>Bacteria</taxon>
        <taxon>Bacillati</taxon>
        <taxon>Bacillota</taxon>
        <taxon>Clostridia</taxon>
        <taxon>Eubacteriales</taxon>
        <taxon>Desulfitobacteriaceae</taxon>
        <taxon>Desulfosporosinus</taxon>
    </lineage>
</organism>
<dbReference type="Gene3D" id="3.90.226.10">
    <property type="entry name" value="2-enoyl-CoA Hydratase, Chain A, domain 1"/>
    <property type="match status" value="1"/>
</dbReference>
<dbReference type="STRING" id="1121419.SAMN05443529_102302"/>
<dbReference type="InterPro" id="IPR029045">
    <property type="entry name" value="ClpP/crotonase-like_dom_sf"/>
</dbReference>
<reference evidence="4" key="1">
    <citation type="submission" date="2016-10" db="EMBL/GenBank/DDBJ databases">
        <authorList>
            <person name="Varghese N."/>
            <person name="Submissions S."/>
        </authorList>
    </citation>
    <scope>NUCLEOTIDE SEQUENCE [LARGE SCALE GENOMIC DNA]</scope>
    <source>
        <strain evidence="4">DSM 8344</strain>
    </source>
</reference>
<protein>
    <submittedName>
        <fullName evidence="3">2-(1,2-epoxy-1,2-dihydrophenyl)acetyl-CoA isomerase</fullName>
    </submittedName>
</protein>
<dbReference type="Pfam" id="PF00378">
    <property type="entry name" value="ECH_1"/>
    <property type="match status" value="1"/>
</dbReference>
<dbReference type="GO" id="GO:0016853">
    <property type="term" value="F:isomerase activity"/>
    <property type="evidence" value="ECO:0007669"/>
    <property type="project" value="UniProtKB-KW"/>
</dbReference>
<proteinExistence type="inferred from homology"/>
<dbReference type="CDD" id="cd06558">
    <property type="entry name" value="crotonase-like"/>
    <property type="match status" value="1"/>
</dbReference>
<evidence type="ECO:0000256" key="2">
    <source>
        <dbReference type="ARBA" id="ARBA00023239"/>
    </source>
</evidence>
<dbReference type="AlphaFoldDB" id="A0A1G7TPR7"/>
<dbReference type="RefSeq" id="WP_092329815.1">
    <property type="nucleotide sequence ID" value="NZ_FNCP01000002.1"/>
</dbReference>
<dbReference type="PANTHER" id="PTHR11941:SF133">
    <property type="entry name" value="1,2-EPOXYPHENYLACETYL-COA ISOMERASE"/>
    <property type="match status" value="1"/>
</dbReference>
<comment type="similarity">
    <text evidence="1">Belongs to the enoyl-CoA hydratase/isomerase family.</text>
</comment>
<dbReference type="SUPFAM" id="SSF52096">
    <property type="entry name" value="ClpP/crotonase"/>
    <property type="match status" value="1"/>
</dbReference>
<dbReference type="Proteomes" id="UP000198656">
    <property type="component" value="Unassembled WGS sequence"/>
</dbReference>
<name>A0A1G7TPR7_9FIRM</name>
<dbReference type="GO" id="GO:0006635">
    <property type="term" value="P:fatty acid beta-oxidation"/>
    <property type="evidence" value="ECO:0007669"/>
    <property type="project" value="TreeGrafter"/>
</dbReference>